<dbReference type="EMBL" id="CAJNNW010034922">
    <property type="protein sequence ID" value="CAE8724608.1"/>
    <property type="molecule type" value="Genomic_DNA"/>
</dbReference>
<gene>
    <name evidence="1" type="ORF">PGLA2088_LOCUS43786</name>
</gene>
<evidence type="ECO:0000313" key="1">
    <source>
        <dbReference type="EMBL" id="CAE8724608.1"/>
    </source>
</evidence>
<name>A0A813LD56_POLGL</name>
<proteinExistence type="predicted"/>
<dbReference type="AlphaFoldDB" id="A0A813LD56"/>
<protein>
    <submittedName>
        <fullName evidence="1">Uncharacterized protein</fullName>
    </submittedName>
</protein>
<comment type="caution">
    <text evidence="1">The sequence shown here is derived from an EMBL/GenBank/DDBJ whole genome shotgun (WGS) entry which is preliminary data.</text>
</comment>
<accession>A0A813LD56</accession>
<dbReference type="Proteomes" id="UP000626109">
    <property type="component" value="Unassembled WGS sequence"/>
</dbReference>
<feature type="non-terminal residue" evidence="1">
    <location>
        <position position="181"/>
    </location>
</feature>
<reference evidence="1" key="1">
    <citation type="submission" date="2021-02" db="EMBL/GenBank/DDBJ databases">
        <authorList>
            <person name="Dougan E. K."/>
            <person name="Rhodes N."/>
            <person name="Thang M."/>
            <person name="Chan C."/>
        </authorList>
    </citation>
    <scope>NUCLEOTIDE SEQUENCE</scope>
</reference>
<organism evidence="1 2">
    <name type="scientific">Polarella glacialis</name>
    <name type="common">Dinoflagellate</name>
    <dbReference type="NCBI Taxonomy" id="89957"/>
    <lineage>
        <taxon>Eukaryota</taxon>
        <taxon>Sar</taxon>
        <taxon>Alveolata</taxon>
        <taxon>Dinophyceae</taxon>
        <taxon>Suessiales</taxon>
        <taxon>Suessiaceae</taxon>
        <taxon>Polarella</taxon>
    </lineage>
</organism>
<evidence type="ECO:0000313" key="2">
    <source>
        <dbReference type="Proteomes" id="UP000626109"/>
    </source>
</evidence>
<sequence length="181" mass="18499">MAADLCSYGYAAMAAVGRHCGNIAAEAAAGRHCGNVAAEAAAGRHCGNEAGGVAAGGIGGVAAGAVGRQCNEAAGDAAGRHFGSKAAGGAAGRHFRSRSFQRECCHSALRSRLLSSRSPLWQQATQSPQSLAISSAVGCRFLSGYAVPWPLSSPQRQLLVRKLLRSRLQFLSRDSCSSGDP</sequence>